<dbReference type="AlphaFoldDB" id="A0A4Y2HG69"/>
<keyword evidence="2" id="KW-1185">Reference proteome</keyword>
<organism evidence="1 2">
    <name type="scientific">Araneus ventricosus</name>
    <name type="common">Orbweaver spider</name>
    <name type="synonym">Epeira ventricosa</name>
    <dbReference type="NCBI Taxonomy" id="182803"/>
    <lineage>
        <taxon>Eukaryota</taxon>
        <taxon>Metazoa</taxon>
        <taxon>Ecdysozoa</taxon>
        <taxon>Arthropoda</taxon>
        <taxon>Chelicerata</taxon>
        <taxon>Arachnida</taxon>
        <taxon>Araneae</taxon>
        <taxon>Araneomorphae</taxon>
        <taxon>Entelegynae</taxon>
        <taxon>Araneoidea</taxon>
        <taxon>Araneidae</taxon>
        <taxon>Araneus</taxon>
    </lineage>
</organism>
<gene>
    <name evidence="1" type="ORF">AVEN_189101_1</name>
</gene>
<evidence type="ECO:0000313" key="2">
    <source>
        <dbReference type="Proteomes" id="UP000499080"/>
    </source>
</evidence>
<dbReference type="EMBL" id="BGPR01001919">
    <property type="protein sequence ID" value="GBM64295.1"/>
    <property type="molecule type" value="Genomic_DNA"/>
</dbReference>
<evidence type="ECO:0000313" key="1">
    <source>
        <dbReference type="EMBL" id="GBM64295.1"/>
    </source>
</evidence>
<dbReference type="Proteomes" id="UP000499080">
    <property type="component" value="Unassembled WGS sequence"/>
</dbReference>
<accession>A0A4Y2HG69</accession>
<reference evidence="1 2" key="1">
    <citation type="journal article" date="2019" name="Sci. Rep.">
        <title>Orb-weaving spider Araneus ventricosus genome elucidates the spidroin gene catalogue.</title>
        <authorList>
            <person name="Kono N."/>
            <person name="Nakamura H."/>
            <person name="Ohtoshi R."/>
            <person name="Moran D.A.P."/>
            <person name="Shinohara A."/>
            <person name="Yoshida Y."/>
            <person name="Fujiwara M."/>
            <person name="Mori M."/>
            <person name="Tomita M."/>
            <person name="Arakawa K."/>
        </authorList>
    </citation>
    <scope>NUCLEOTIDE SEQUENCE [LARGE SCALE GENOMIC DNA]</scope>
</reference>
<comment type="caution">
    <text evidence="1">The sequence shown here is derived from an EMBL/GenBank/DDBJ whole genome shotgun (WGS) entry which is preliminary data.</text>
</comment>
<protein>
    <submittedName>
        <fullName evidence="1">Uncharacterized protein</fullName>
    </submittedName>
</protein>
<name>A0A4Y2HG69_ARAVE</name>
<proteinExistence type="predicted"/>
<sequence length="109" mass="12538">MAPAPYCKFSERIRSDTFGENQAISWCCKANPVAISVCSKVAAVLLCKSAESLTRQDRKFETSFQKRRSHQASNLQRTFHVHCKRAEKREYAYEPWIRTPEISLTNLSP</sequence>